<evidence type="ECO:0000256" key="1">
    <source>
        <dbReference type="ARBA" id="ARBA00004141"/>
    </source>
</evidence>
<evidence type="ECO:0000256" key="9">
    <source>
        <dbReference type="SAM" id="Phobius"/>
    </source>
</evidence>
<protein>
    <recommendedName>
        <fullName evidence="10">G-protein coupled receptors family 1 profile domain-containing protein</fullName>
    </recommendedName>
</protein>
<dbReference type="Pfam" id="PF00001">
    <property type="entry name" value="7tm_1"/>
    <property type="match status" value="1"/>
</dbReference>
<evidence type="ECO:0000256" key="4">
    <source>
        <dbReference type="ARBA" id="ARBA00022989"/>
    </source>
</evidence>
<evidence type="ECO:0000256" key="8">
    <source>
        <dbReference type="ARBA" id="ARBA00023224"/>
    </source>
</evidence>
<feature type="domain" description="G-protein coupled receptors family 1 profile" evidence="10">
    <location>
        <begin position="51"/>
        <end position="97"/>
    </location>
</feature>
<keyword evidence="3 9" id="KW-0812">Transmembrane</keyword>
<keyword evidence="7" id="KW-0675">Receptor</keyword>
<dbReference type="PANTHER" id="PTHR24243:SF208">
    <property type="entry name" value="PYROKININ-1 RECEPTOR"/>
    <property type="match status" value="1"/>
</dbReference>
<reference evidence="11" key="1">
    <citation type="submission" date="2023-07" db="EMBL/GenBank/DDBJ databases">
        <title>Chromosome-level genome assembly of Artemia franciscana.</title>
        <authorList>
            <person name="Jo E."/>
        </authorList>
    </citation>
    <scope>NUCLEOTIDE SEQUENCE</scope>
    <source>
        <tissue evidence="11">Whole body</tissue>
    </source>
</reference>
<dbReference type="PRINTS" id="PR00237">
    <property type="entry name" value="GPCRRHODOPSN"/>
</dbReference>
<sequence length="97" mass="10758">MDVENELSLGNQTADYVYEYDIDASVPTEVLVELIATTLVYVTVFILGLFGNILIIITVSKYRRMKSVTNLFLVSLSSADLLVITICVPLKVSSFSF</sequence>
<keyword evidence="6 9" id="KW-0472">Membrane</keyword>
<feature type="transmembrane region" description="Helical" evidence="9">
    <location>
        <begin position="71"/>
        <end position="92"/>
    </location>
</feature>
<evidence type="ECO:0000313" key="12">
    <source>
        <dbReference type="Proteomes" id="UP001187531"/>
    </source>
</evidence>
<comment type="similarity">
    <text evidence="2">Belongs to the G-protein coupled receptor 1 family.</text>
</comment>
<evidence type="ECO:0000256" key="2">
    <source>
        <dbReference type="ARBA" id="ARBA00010663"/>
    </source>
</evidence>
<evidence type="ECO:0000256" key="7">
    <source>
        <dbReference type="ARBA" id="ARBA00023170"/>
    </source>
</evidence>
<organism evidence="11 12">
    <name type="scientific">Artemia franciscana</name>
    <name type="common">Brine shrimp</name>
    <name type="synonym">Artemia sanfranciscana</name>
    <dbReference type="NCBI Taxonomy" id="6661"/>
    <lineage>
        <taxon>Eukaryota</taxon>
        <taxon>Metazoa</taxon>
        <taxon>Ecdysozoa</taxon>
        <taxon>Arthropoda</taxon>
        <taxon>Crustacea</taxon>
        <taxon>Branchiopoda</taxon>
        <taxon>Anostraca</taxon>
        <taxon>Artemiidae</taxon>
        <taxon>Artemia</taxon>
    </lineage>
</organism>
<dbReference type="SUPFAM" id="SSF81321">
    <property type="entry name" value="Family A G protein-coupled receptor-like"/>
    <property type="match status" value="1"/>
</dbReference>
<evidence type="ECO:0000259" key="10">
    <source>
        <dbReference type="PROSITE" id="PS50262"/>
    </source>
</evidence>
<dbReference type="InterPro" id="IPR017452">
    <property type="entry name" value="GPCR_Rhodpsn_7TM"/>
</dbReference>
<dbReference type="PANTHER" id="PTHR24243">
    <property type="entry name" value="G-PROTEIN COUPLED RECEPTOR"/>
    <property type="match status" value="1"/>
</dbReference>
<dbReference type="PROSITE" id="PS50262">
    <property type="entry name" value="G_PROTEIN_RECEP_F1_2"/>
    <property type="match status" value="1"/>
</dbReference>
<keyword evidence="8" id="KW-0807">Transducer</keyword>
<accession>A0AA88LHH7</accession>
<dbReference type="Proteomes" id="UP001187531">
    <property type="component" value="Unassembled WGS sequence"/>
</dbReference>
<feature type="transmembrane region" description="Helical" evidence="9">
    <location>
        <begin position="34"/>
        <end position="59"/>
    </location>
</feature>
<keyword evidence="5" id="KW-0297">G-protein coupled receptor</keyword>
<dbReference type="Gene3D" id="1.20.1070.10">
    <property type="entry name" value="Rhodopsin 7-helix transmembrane proteins"/>
    <property type="match status" value="1"/>
</dbReference>
<keyword evidence="12" id="KW-1185">Reference proteome</keyword>
<proteinExistence type="inferred from homology"/>
<dbReference type="AlphaFoldDB" id="A0AA88LHH7"/>
<evidence type="ECO:0000256" key="3">
    <source>
        <dbReference type="ARBA" id="ARBA00022692"/>
    </source>
</evidence>
<dbReference type="GO" id="GO:0005886">
    <property type="term" value="C:plasma membrane"/>
    <property type="evidence" value="ECO:0007669"/>
    <property type="project" value="TreeGrafter"/>
</dbReference>
<dbReference type="EMBL" id="JAVRJZ010000001">
    <property type="protein sequence ID" value="KAK2727139.1"/>
    <property type="molecule type" value="Genomic_DNA"/>
</dbReference>
<evidence type="ECO:0000256" key="5">
    <source>
        <dbReference type="ARBA" id="ARBA00023040"/>
    </source>
</evidence>
<name>A0AA88LHH7_ARTSF</name>
<evidence type="ECO:0000256" key="6">
    <source>
        <dbReference type="ARBA" id="ARBA00023136"/>
    </source>
</evidence>
<comment type="caution">
    <text evidence="11">The sequence shown here is derived from an EMBL/GenBank/DDBJ whole genome shotgun (WGS) entry which is preliminary data.</text>
</comment>
<evidence type="ECO:0000313" key="11">
    <source>
        <dbReference type="EMBL" id="KAK2727139.1"/>
    </source>
</evidence>
<dbReference type="InterPro" id="IPR000276">
    <property type="entry name" value="GPCR_Rhodpsn"/>
</dbReference>
<comment type="subcellular location">
    <subcellularLocation>
        <location evidence="1">Membrane</location>
        <topology evidence="1">Multi-pass membrane protein</topology>
    </subcellularLocation>
</comment>
<gene>
    <name evidence="11" type="ORF">QYM36_007835</name>
</gene>
<dbReference type="GO" id="GO:0004930">
    <property type="term" value="F:G protein-coupled receptor activity"/>
    <property type="evidence" value="ECO:0007669"/>
    <property type="project" value="UniProtKB-KW"/>
</dbReference>
<keyword evidence="4 9" id="KW-1133">Transmembrane helix</keyword>